<name>D8SNB0_SELML</name>
<dbReference type="AlphaFoldDB" id="D8SNB0"/>
<gene>
    <name evidence="2" type="ORF">SELMODRAFT_423945</name>
</gene>
<dbReference type="Proteomes" id="UP000001514">
    <property type="component" value="Unassembled WGS sequence"/>
</dbReference>
<evidence type="ECO:0000256" key="1">
    <source>
        <dbReference type="SAM" id="MobiDB-lite"/>
    </source>
</evidence>
<accession>D8SNB0</accession>
<proteinExistence type="predicted"/>
<sequence>MEEAALELLRFYVSHFDLPTVRIAPVKKQNARRQEFIKWHSSAQSFRLMGLLPKEELPPDLRRFGFDTSPEAPPPTRAPRPVAPTCWGRSRPEYERLKAAYDTRVQAMEDMYRAARDAWDVQHRNRVRQQAVVSRFRALIESHRGAPQLHALGASFQHSGKVETRFDGLYVVVDGGERIGDINHQFYSLAMSKFEVGHLVKYPDYIREYPHGIP</sequence>
<evidence type="ECO:0000313" key="2">
    <source>
        <dbReference type="EMBL" id="EFJ14040.1"/>
    </source>
</evidence>
<organism evidence="3">
    <name type="scientific">Selaginella moellendorffii</name>
    <name type="common">Spikemoss</name>
    <dbReference type="NCBI Taxonomy" id="88036"/>
    <lineage>
        <taxon>Eukaryota</taxon>
        <taxon>Viridiplantae</taxon>
        <taxon>Streptophyta</taxon>
        <taxon>Embryophyta</taxon>
        <taxon>Tracheophyta</taxon>
        <taxon>Lycopodiopsida</taxon>
        <taxon>Selaginellales</taxon>
        <taxon>Selaginellaceae</taxon>
        <taxon>Selaginella</taxon>
    </lineage>
</organism>
<feature type="compositionally biased region" description="Pro residues" evidence="1">
    <location>
        <begin position="71"/>
        <end position="82"/>
    </location>
</feature>
<reference evidence="2 3" key="1">
    <citation type="journal article" date="2011" name="Science">
        <title>The Selaginella genome identifies genetic changes associated with the evolution of vascular plants.</title>
        <authorList>
            <person name="Banks J.A."/>
            <person name="Nishiyama T."/>
            <person name="Hasebe M."/>
            <person name="Bowman J.L."/>
            <person name="Gribskov M."/>
            <person name="dePamphilis C."/>
            <person name="Albert V.A."/>
            <person name="Aono N."/>
            <person name="Aoyama T."/>
            <person name="Ambrose B.A."/>
            <person name="Ashton N.W."/>
            <person name="Axtell M.J."/>
            <person name="Barker E."/>
            <person name="Barker M.S."/>
            <person name="Bennetzen J.L."/>
            <person name="Bonawitz N.D."/>
            <person name="Chapple C."/>
            <person name="Cheng C."/>
            <person name="Correa L.G."/>
            <person name="Dacre M."/>
            <person name="DeBarry J."/>
            <person name="Dreyer I."/>
            <person name="Elias M."/>
            <person name="Engstrom E.M."/>
            <person name="Estelle M."/>
            <person name="Feng L."/>
            <person name="Finet C."/>
            <person name="Floyd S.K."/>
            <person name="Frommer W.B."/>
            <person name="Fujita T."/>
            <person name="Gramzow L."/>
            <person name="Gutensohn M."/>
            <person name="Harholt J."/>
            <person name="Hattori M."/>
            <person name="Heyl A."/>
            <person name="Hirai T."/>
            <person name="Hiwatashi Y."/>
            <person name="Ishikawa M."/>
            <person name="Iwata M."/>
            <person name="Karol K.G."/>
            <person name="Koehler B."/>
            <person name="Kolukisaoglu U."/>
            <person name="Kubo M."/>
            <person name="Kurata T."/>
            <person name="Lalonde S."/>
            <person name="Li K."/>
            <person name="Li Y."/>
            <person name="Litt A."/>
            <person name="Lyons E."/>
            <person name="Manning G."/>
            <person name="Maruyama T."/>
            <person name="Michael T.P."/>
            <person name="Mikami K."/>
            <person name="Miyazaki S."/>
            <person name="Morinaga S."/>
            <person name="Murata T."/>
            <person name="Mueller-Roeber B."/>
            <person name="Nelson D.R."/>
            <person name="Obara M."/>
            <person name="Oguri Y."/>
            <person name="Olmstead R.G."/>
            <person name="Onodera N."/>
            <person name="Petersen B.L."/>
            <person name="Pils B."/>
            <person name="Prigge M."/>
            <person name="Rensing S.A."/>
            <person name="Riano-Pachon D.M."/>
            <person name="Roberts A.W."/>
            <person name="Sato Y."/>
            <person name="Scheller H.V."/>
            <person name="Schulz B."/>
            <person name="Schulz C."/>
            <person name="Shakirov E.V."/>
            <person name="Shibagaki N."/>
            <person name="Shinohara N."/>
            <person name="Shippen D.E."/>
            <person name="Soerensen I."/>
            <person name="Sotooka R."/>
            <person name="Sugimoto N."/>
            <person name="Sugita M."/>
            <person name="Sumikawa N."/>
            <person name="Tanurdzic M."/>
            <person name="Theissen G."/>
            <person name="Ulvskov P."/>
            <person name="Wakazuki S."/>
            <person name="Weng J.K."/>
            <person name="Willats W.W."/>
            <person name="Wipf D."/>
            <person name="Wolf P.G."/>
            <person name="Yang L."/>
            <person name="Zimmer A.D."/>
            <person name="Zhu Q."/>
            <person name="Mitros T."/>
            <person name="Hellsten U."/>
            <person name="Loque D."/>
            <person name="Otillar R."/>
            <person name="Salamov A."/>
            <person name="Schmutz J."/>
            <person name="Shapiro H."/>
            <person name="Lindquist E."/>
            <person name="Lucas S."/>
            <person name="Rokhsar D."/>
            <person name="Grigoriev I.V."/>
        </authorList>
    </citation>
    <scope>NUCLEOTIDE SEQUENCE [LARGE SCALE GENOMIC DNA]</scope>
</reference>
<dbReference type="InParanoid" id="D8SNB0"/>
<dbReference type="HOGENOM" id="CLU_1290906_0_0_1"/>
<keyword evidence="3" id="KW-1185">Reference proteome</keyword>
<evidence type="ECO:0000313" key="3">
    <source>
        <dbReference type="Proteomes" id="UP000001514"/>
    </source>
</evidence>
<dbReference type="KEGG" id="smo:SELMODRAFT_423945"/>
<dbReference type="EMBL" id="GL377629">
    <property type="protein sequence ID" value="EFJ14040.1"/>
    <property type="molecule type" value="Genomic_DNA"/>
</dbReference>
<protein>
    <submittedName>
        <fullName evidence="2">Uncharacterized protein</fullName>
    </submittedName>
</protein>
<dbReference type="Gramene" id="EFJ14040">
    <property type="protein sequence ID" value="EFJ14040"/>
    <property type="gene ID" value="SELMODRAFT_423945"/>
</dbReference>
<feature type="region of interest" description="Disordered" evidence="1">
    <location>
        <begin position="65"/>
        <end position="85"/>
    </location>
</feature>